<feature type="transmembrane region" description="Helical" evidence="6">
    <location>
        <begin position="43"/>
        <end position="60"/>
    </location>
</feature>
<keyword evidence="6" id="KW-1133">Transmembrane helix</keyword>
<keyword evidence="2" id="KW-0964">Secreted</keyword>
<feature type="region of interest" description="Disordered" evidence="5">
    <location>
        <begin position="1"/>
        <end position="35"/>
    </location>
</feature>
<proteinExistence type="predicted"/>
<evidence type="ECO:0000256" key="4">
    <source>
        <dbReference type="ARBA" id="ARBA00022837"/>
    </source>
</evidence>
<name>X0XJ91_9ZZZZ</name>
<evidence type="ECO:0000256" key="2">
    <source>
        <dbReference type="ARBA" id="ARBA00022525"/>
    </source>
</evidence>
<reference evidence="7" key="1">
    <citation type="journal article" date="2014" name="Front. Microbiol.">
        <title>High frequency of phylogenetically diverse reductive dehalogenase-homologous genes in deep subseafloor sedimentary metagenomes.</title>
        <authorList>
            <person name="Kawai M."/>
            <person name="Futagami T."/>
            <person name="Toyoda A."/>
            <person name="Takaki Y."/>
            <person name="Nishi S."/>
            <person name="Hori S."/>
            <person name="Arai W."/>
            <person name="Tsubouchi T."/>
            <person name="Morono Y."/>
            <person name="Uchiyama I."/>
            <person name="Ito T."/>
            <person name="Fujiyama A."/>
            <person name="Inagaki F."/>
            <person name="Takami H."/>
        </authorList>
    </citation>
    <scope>NUCLEOTIDE SEQUENCE</scope>
    <source>
        <strain evidence="7">Expedition CK06-06</strain>
    </source>
</reference>
<organism evidence="7">
    <name type="scientific">marine sediment metagenome</name>
    <dbReference type="NCBI Taxonomy" id="412755"/>
    <lineage>
        <taxon>unclassified sequences</taxon>
        <taxon>metagenomes</taxon>
        <taxon>ecological metagenomes</taxon>
    </lineage>
</organism>
<dbReference type="Pfam" id="PF18884">
    <property type="entry name" value="TSP3_bac"/>
    <property type="match status" value="1"/>
</dbReference>
<evidence type="ECO:0000256" key="3">
    <source>
        <dbReference type="ARBA" id="ARBA00022729"/>
    </source>
</evidence>
<feature type="non-terminal residue" evidence="7">
    <location>
        <position position="1"/>
    </location>
</feature>
<evidence type="ECO:0000256" key="1">
    <source>
        <dbReference type="ARBA" id="ARBA00004613"/>
    </source>
</evidence>
<dbReference type="EMBL" id="BARS01039968">
    <property type="protein sequence ID" value="GAG25021.1"/>
    <property type="molecule type" value="Genomic_DNA"/>
</dbReference>
<comment type="subcellular location">
    <subcellularLocation>
        <location evidence="1">Secreted</location>
    </subcellularLocation>
</comment>
<keyword evidence="3" id="KW-0732">Signal</keyword>
<gene>
    <name evidence="7" type="ORF">S01H1_60992</name>
</gene>
<protein>
    <submittedName>
        <fullName evidence="7">Uncharacterized protein</fullName>
    </submittedName>
</protein>
<keyword evidence="6" id="KW-0472">Membrane</keyword>
<sequence length="64" mass="6232">GADPDGDGFSNLEEYQAGSDPLDAASTPDTVGQDGTGFGCLPGAQAALAGLLVALAALAARRRA</sequence>
<keyword evidence="4" id="KW-0106">Calcium</keyword>
<accession>X0XJ91</accession>
<dbReference type="AlphaFoldDB" id="X0XJ91"/>
<evidence type="ECO:0000313" key="7">
    <source>
        <dbReference type="EMBL" id="GAG25021.1"/>
    </source>
</evidence>
<comment type="caution">
    <text evidence="7">The sequence shown here is derived from an EMBL/GenBank/DDBJ whole genome shotgun (WGS) entry which is preliminary data.</text>
</comment>
<dbReference type="InterPro" id="IPR059100">
    <property type="entry name" value="TSP3_bac"/>
</dbReference>
<keyword evidence="6" id="KW-0812">Transmembrane</keyword>
<evidence type="ECO:0000256" key="6">
    <source>
        <dbReference type="SAM" id="Phobius"/>
    </source>
</evidence>
<evidence type="ECO:0000256" key="5">
    <source>
        <dbReference type="SAM" id="MobiDB-lite"/>
    </source>
</evidence>